<dbReference type="InterPro" id="IPR002781">
    <property type="entry name" value="TM_pro_TauE-like"/>
</dbReference>
<feature type="transmembrane region" description="Helical" evidence="8">
    <location>
        <begin position="230"/>
        <end position="248"/>
    </location>
</feature>
<keyword evidence="4 8" id="KW-1003">Cell membrane</keyword>
<feature type="transmembrane region" description="Helical" evidence="8">
    <location>
        <begin position="73"/>
        <end position="92"/>
    </location>
</feature>
<evidence type="ECO:0000256" key="8">
    <source>
        <dbReference type="RuleBase" id="RU363041"/>
    </source>
</evidence>
<reference evidence="10" key="1">
    <citation type="submission" date="2018-09" db="EMBL/GenBank/DDBJ databases">
        <title>Complete genome sequence of thermophilic cyanobacteria strain Thermosynechococcus elongatus PKUAC-SCTE542.</title>
        <authorList>
            <person name="Liang Y."/>
            <person name="Tang J."/>
            <person name="Daroch M."/>
        </authorList>
    </citation>
    <scope>NUCLEOTIDE SEQUENCE [LARGE SCALE GENOMIC DNA]</scope>
    <source>
        <strain evidence="10">E542</strain>
    </source>
</reference>
<dbReference type="PANTHER" id="PTHR30269">
    <property type="entry name" value="TRANSMEMBRANE PROTEIN YFCA"/>
    <property type="match status" value="1"/>
</dbReference>
<dbReference type="PANTHER" id="PTHR30269:SF0">
    <property type="entry name" value="MEMBRANE TRANSPORTER PROTEIN YFCA-RELATED"/>
    <property type="match status" value="1"/>
</dbReference>
<keyword evidence="5 8" id="KW-0812">Transmembrane</keyword>
<dbReference type="Proteomes" id="UP000261812">
    <property type="component" value="Chromosome"/>
</dbReference>
<comment type="similarity">
    <text evidence="2 8">Belongs to the 4-toluene sulfonate uptake permease (TSUP) (TC 2.A.102) family.</text>
</comment>
<dbReference type="AlphaFoldDB" id="A0A3B7M9Y3"/>
<keyword evidence="3" id="KW-0813">Transport</keyword>
<gene>
    <name evidence="9" type="ORF">D3A95_02630</name>
</gene>
<dbReference type="GO" id="GO:0005886">
    <property type="term" value="C:plasma membrane"/>
    <property type="evidence" value="ECO:0007669"/>
    <property type="project" value="UniProtKB-SubCell"/>
</dbReference>
<keyword evidence="6 8" id="KW-1133">Transmembrane helix</keyword>
<evidence type="ECO:0000256" key="3">
    <source>
        <dbReference type="ARBA" id="ARBA00022448"/>
    </source>
</evidence>
<feature type="transmembrane region" description="Helical" evidence="8">
    <location>
        <begin position="151"/>
        <end position="169"/>
    </location>
</feature>
<sequence>MISEIGLLTVAGLAAGFVNAIAGGGTLISFPALVAIGLPPVVANLTSTVALVPGYLGATVAQRQDLQGQQRRLGWLFPSAVAGGITGAMLLLRTNEALFNALIPYLLFLAAVLLGVQEQVRAWLLRRISAPAVSEVGAIPLVFLAAVYGGYFGAGLSVILLAVLGMVLGESLTRLNGLKQILAFGVNVAAAAFFVVSGEVVWPVAVGMAIATIVGGLLGGKFARAVNPLLLRRIVVLLAVVLAIIYWLRQR</sequence>
<evidence type="ECO:0000256" key="6">
    <source>
        <dbReference type="ARBA" id="ARBA00022989"/>
    </source>
</evidence>
<dbReference type="EMBL" id="CP032152">
    <property type="protein sequence ID" value="AXY67439.1"/>
    <property type="molecule type" value="Genomic_DNA"/>
</dbReference>
<evidence type="ECO:0000256" key="4">
    <source>
        <dbReference type="ARBA" id="ARBA00022475"/>
    </source>
</evidence>
<name>A0A3B7M9Y3_9CYAN</name>
<organism evidence="9 10">
    <name type="scientific">Thermosynechococcus sichuanensis E542</name>
    <dbReference type="NCBI Taxonomy" id="2016101"/>
    <lineage>
        <taxon>Bacteria</taxon>
        <taxon>Bacillati</taxon>
        <taxon>Cyanobacteriota</taxon>
        <taxon>Cyanophyceae</taxon>
        <taxon>Acaryochloridales</taxon>
        <taxon>Thermosynechococcaceae</taxon>
        <taxon>Thermosynechococcus</taxon>
        <taxon>Thermosynechococcus sichuanensis</taxon>
    </lineage>
</organism>
<keyword evidence="10" id="KW-1185">Reference proteome</keyword>
<keyword evidence="7 8" id="KW-0472">Membrane</keyword>
<comment type="subcellular location">
    <subcellularLocation>
        <location evidence="1 8">Cell membrane</location>
        <topology evidence="1 8">Multi-pass membrane protein</topology>
    </subcellularLocation>
</comment>
<evidence type="ECO:0000313" key="10">
    <source>
        <dbReference type="Proteomes" id="UP000261812"/>
    </source>
</evidence>
<proteinExistence type="inferred from homology"/>
<evidence type="ECO:0000256" key="1">
    <source>
        <dbReference type="ARBA" id="ARBA00004651"/>
    </source>
</evidence>
<evidence type="ECO:0000313" key="9">
    <source>
        <dbReference type="EMBL" id="AXY67439.1"/>
    </source>
</evidence>
<protein>
    <recommendedName>
        <fullName evidence="8">Probable membrane transporter protein</fullName>
    </recommendedName>
</protein>
<accession>A0A3B7M9Y3</accession>
<evidence type="ECO:0000256" key="2">
    <source>
        <dbReference type="ARBA" id="ARBA00009142"/>
    </source>
</evidence>
<feature type="transmembrane region" description="Helical" evidence="8">
    <location>
        <begin position="98"/>
        <end position="116"/>
    </location>
</feature>
<evidence type="ECO:0000256" key="7">
    <source>
        <dbReference type="ARBA" id="ARBA00023136"/>
    </source>
</evidence>
<feature type="transmembrane region" description="Helical" evidence="8">
    <location>
        <begin position="128"/>
        <end position="145"/>
    </location>
</feature>
<dbReference type="Pfam" id="PF01925">
    <property type="entry name" value="TauE"/>
    <property type="match status" value="1"/>
</dbReference>
<feature type="transmembrane region" description="Helical" evidence="8">
    <location>
        <begin position="30"/>
        <end position="52"/>
    </location>
</feature>
<evidence type="ECO:0000256" key="5">
    <source>
        <dbReference type="ARBA" id="ARBA00022692"/>
    </source>
</evidence>
<dbReference type="KEGG" id="tsq:D3A95_02630"/>
<dbReference type="RefSeq" id="WP_181496107.1">
    <property type="nucleotide sequence ID" value="NZ_CP032152.1"/>
</dbReference>
<dbReference type="InterPro" id="IPR052017">
    <property type="entry name" value="TSUP"/>
</dbReference>